<dbReference type="RefSeq" id="XP_028026007.1">
    <property type="nucleotide sequence ID" value="XM_028170206.1"/>
</dbReference>
<name>A0A6J2JA56_BOMMA</name>
<sequence length="582" mass="62721">MATITSNHQRFSTADSPLEVMDSREEAAALHERFVEYVHTLSDPNEIRTGVWMEHSYARARGTIPQAVTESRVLLASLTSRVEDELDVERLDPVLPELPDDPCDENLDEQDPAVEDDWEAGIIALAPTPAHAGLAECAIEILRELRLASLAGNSRREAARTAARKLRVAFAPLWATPVSPAGRAPPWLHAAILAHMPRSQRRQYDEVIEEFRRAAPKLAERLGAARAAGQGRPLTGIGPALGPGPGPWLAWVGSDRWTRRLAALVHTRVLPLTAPVSAPDAWCAAAVSAARSALSEVMSAAGDRPVFLGGSSAGAAACVALATGSGGMRLRGLLLLAPMLITAEGSRDNPEDPLHEVRVPMLVVCGGARAVVRAVCARAGRRAVEVRGAGRSLRLPAPRRAKYKLHQRALDAAIAEECARWMSETIETAQEEPVREKHRMKRGIEMDDDEYAHLPTTSSSATLRTTVHSNTRSIEIIDGRVVSRSALTPPTPPPAAAGSTPLAAPVPPLVPRRAAPTAADIMQMPIVFADDDTHSQSTTEVKSSESAVVRVRGGVARRYRRVIVAKRPVANRPLLIRPNTPR</sequence>
<organism evidence="2 3">
    <name type="scientific">Bombyx mandarina</name>
    <name type="common">Wild silk moth</name>
    <name type="synonym">Wild silkworm</name>
    <dbReference type="NCBI Taxonomy" id="7092"/>
    <lineage>
        <taxon>Eukaryota</taxon>
        <taxon>Metazoa</taxon>
        <taxon>Ecdysozoa</taxon>
        <taxon>Arthropoda</taxon>
        <taxon>Hexapoda</taxon>
        <taxon>Insecta</taxon>
        <taxon>Pterygota</taxon>
        <taxon>Neoptera</taxon>
        <taxon>Endopterygota</taxon>
        <taxon>Lepidoptera</taxon>
        <taxon>Glossata</taxon>
        <taxon>Ditrysia</taxon>
        <taxon>Bombycoidea</taxon>
        <taxon>Bombycidae</taxon>
        <taxon>Bombycinae</taxon>
        <taxon>Bombyx</taxon>
    </lineage>
</organism>
<dbReference type="AlphaFoldDB" id="A0A6J2JA56"/>
<dbReference type="Gene3D" id="3.40.50.1820">
    <property type="entry name" value="alpha/beta hydrolase"/>
    <property type="match status" value="1"/>
</dbReference>
<dbReference type="KEGG" id="bman:114239806"/>
<accession>A0A6J2JA56</accession>
<dbReference type="InterPro" id="IPR029058">
    <property type="entry name" value="AB_hydrolase_fold"/>
</dbReference>
<keyword evidence="2" id="KW-1185">Reference proteome</keyword>
<proteinExistence type="predicted"/>
<evidence type="ECO:0000313" key="2">
    <source>
        <dbReference type="Proteomes" id="UP000504629"/>
    </source>
</evidence>
<feature type="region of interest" description="Disordered" evidence="1">
    <location>
        <begin position="484"/>
        <end position="504"/>
    </location>
</feature>
<gene>
    <name evidence="3" type="primary">LOC114239806</name>
</gene>
<evidence type="ECO:0000313" key="3">
    <source>
        <dbReference type="RefSeq" id="XP_028026007.1"/>
    </source>
</evidence>
<reference evidence="3" key="1">
    <citation type="submission" date="2025-08" db="UniProtKB">
        <authorList>
            <consortium name="RefSeq"/>
        </authorList>
    </citation>
    <scope>IDENTIFICATION</scope>
    <source>
        <tissue evidence="3">Silk gland</tissue>
    </source>
</reference>
<protein>
    <submittedName>
        <fullName evidence="3">Uncharacterized protein LOC114239806</fullName>
    </submittedName>
</protein>
<dbReference type="Proteomes" id="UP000504629">
    <property type="component" value="Unplaced"/>
</dbReference>
<evidence type="ECO:0000256" key="1">
    <source>
        <dbReference type="SAM" id="MobiDB-lite"/>
    </source>
</evidence>
<dbReference type="OrthoDB" id="6415022at2759"/>
<dbReference type="GeneID" id="114239806"/>
<dbReference type="SUPFAM" id="SSF53474">
    <property type="entry name" value="alpha/beta-Hydrolases"/>
    <property type="match status" value="1"/>
</dbReference>